<dbReference type="HOGENOM" id="CLU_080118_1_1_9"/>
<sequence length="189" mass="21105">MPTVGLKDLHYAKITKDDGDSFEYDQPKYIAPAISANIEPQVNNANFHGDDALLETIDALDSINVALNSDDLPPEVQEDLLGAKVNSDGVIESAINDQAPYVALGFKAQKANGKYRFVWLLKGRFRPASRNYQTKEATPAFQTPTHNATFLGRKKDGKWKFEVEEDQENVAQEVIDDWFDSVYQPTPQG</sequence>
<name>E6TVG2_EVAC2</name>
<dbReference type="InterPro" id="IPR006490">
    <property type="entry name" value="Maj_tail_phi13"/>
</dbReference>
<dbReference type="AlphaFoldDB" id="E6TVG2"/>
<accession>E6TVG2</accession>
<dbReference type="STRING" id="649639.Bcell_2724"/>
<evidence type="ECO:0000313" key="2">
    <source>
        <dbReference type="Proteomes" id="UP000001401"/>
    </source>
</evidence>
<proteinExistence type="predicted"/>
<reference evidence="1" key="1">
    <citation type="submission" date="2010-12" db="EMBL/GenBank/DDBJ databases">
        <title>Complete sequence of Bacillus cellulosilyticus DSM 2522.</title>
        <authorList>
            <consortium name="US DOE Joint Genome Institute"/>
            <person name="Lucas S."/>
            <person name="Copeland A."/>
            <person name="Lapidus A."/>
            <person name="Cheng J.-F."/>
            <person name="Bruce D."/>
            <person name="Goodwin L."/>
            <person name="Pitluck S."/>
            <person name="Chertkov O."/>
            <person name="Detter J.C."/>
            <person name="Han C."/>
            <person name="Tapia R."/>
            <person name="Land M."/>
            <person name="Hauser L."/>
            <person name="Jeffries C."/>
            <person name="Kyrpides N."/>
            <person name="Ivanova N."/>
            <person name="Mikhailova N."/>
            <person name="Brumm P."/>
            <person name="Mead D."/>
            <person name="Woyke T."/>
        </authorList>
    </citation>
    <scope>NUCLEOTIDE SEQUENCE [LARGE SCALE GENOMIC DNA]</scope>
    <source>
        <strain evidence="1">DSM 2522</strain>
    </source>
</reference>
<organism evidence="1 2">
    <name type="scientific">Evansella cellulosilytica (strain ATCC 21833 / DSM 2522 / FERM P-1141 / JCM 9156 / N-4)</name>
    <name type="common">Bacillus cellulosilyticus</name>
    <dbReference type="NCBI Taxonomy" id="649639"/>
    <lineage>
        <taxon>Bacteria</taxon>
        <taxon>Bacillati</taxon>
        <taxon>Bacillota</taxon>
        <taxon>Bacilli</taxon>
        <taxon>Bacillales</taxon>
        <taxon>Bacillaceae</taxon>
        <taxon>Evansella</taxon>
    </lineage>
</organism>
<keyword evidence="2" id="KW-1185">Reference proteome</keyword>
<protein>
    <submittedName>
        <fullName evidence="1">Phage major tail protein, phi13 family</fullName>
    </submittedName>
</protein>
<dbReference type="Pfam" id="PF04630">
    <property type="entry name" value="Phage_TTP_1"/>
    <property type="match status" value="1"/>
</dbReference>
<dbReference type="Proteomes" id="UP000001401">
    <property type="component" value="Chromosome"/>
</dbReference>
<dbReference type="RefSeq" id="WP_013489312.1">
    <property type="nucleotide sequence ID" value="NC_014829.1"/>
</dbReference>
<dbReference type="NCBIfam" id="TIGR01603">
    <property type="entry name" value="maj_tail_phi13"/>
    <property type="match status" value="1"/>
</dbReference>
<dbReference type="OrthoDB" id="3078218at2"/>
<dbReference type="EMBL" id="CP002394">
    <property type="protein sequence ID" value="ADU30979.1"/>
    <property type="molecule type" value="Genomic_DNA"/>
</dbReference>
<dbReference type="KEGG" id="bco:Bcell_2724"/>
<gene>
    <name evidence="1" type="ordered locus">Bcell_2724</name>
</gene>
<evidence type="ECO:0000313" key="1">
    <source>
        <dbReference type="EMBL" id="ADU30979.1"/>
    </source>
</evidence>
<dbReference type="InterPro" id="IPR006724">
    <property type="entry name" value="Phage_TTP"/>
</dbReference>
<dbReference type="eggNOG" id="COG5492">
    <property type="taxonomic scope" value="Bacteria"/>
</dbReference>